<proteinExistence type="predicted"/>
<organism evidence="1 2">
    <name type="scientific">Solanum commersonii</name>
    <name type="common">Commerson's wild potato</name>
    <name type="synonym">Commerson's nightshade</name>
    <dbReference type="NCBI Taxonomy" id="4109"/>
    <lineage>
        <taxon>Eukaryota</taxon>
        <taxon>Viridiplantae</taxon>
        <taxon>Streptophyta</taxon>
        <taxon>Embryophyta</taxon>
        <taxon>Tracheophyta</taxon>
        <taxon>Spermatophyta</taxon>
        <taxon>Magnoliopsida</taxon>
        <taxon>eudicotyledons</taxon>
        <taxon>Gunneridae</taxon>
        <taxon>Pentapetalae</taxon>
        <taxon>asterids</taxon>
        <taxon>lamiids</taxon>
        <taxon>Solanales</taxon>
        <taxon>Solanaceae</taxon>
        <taxon>Solanoideae</taxon>
        <taxon>Solaneae</taxon>
        <taxon>Solanum</taxon>
    </lineage>
</organism>
<dbReference type="EMBL" id="JACXVP010000011">
    <property type="protein sequence ID" value="KAG5575915.1"/>
    <property type="molecule type" value="Genomic_DNA"/>
</dbReference>
<evidence type="ECO:0000313" key="2">
    <source>
        <dbReference type="Proteomes" id="UP000824120"/>
    </source>
</evidence>
<accession>A0A9J5WJ76</accession>
<protein>
    <recommendedName>
        <fullName evidence="3">NAC domain-containing protein</fullName>
    </recommendedName>
</protein>
<dbReference type="InterPro" id="IPR036093">
    <property type="entry name" value="NAC_dom_sf"/>
</dbReference>
<dbReference type="Gene3D" id="2.170.150.80">
    <property type="entry name" value="NAC domain"/>
    <property type="match status" value="1"/>
</dbReference>
<evidence type="ECO:0008006" key="3">
    <source>
        <dbReference type="Google" id="ProtNLM"/>
    </source>
</evidence>
<dbReference type="GO" id="GO:0003677">
    <property type="term" value="F:DNA binding"/>
    <property type="evidence" value="ECO:0007669"/>
    <property type="project" value="InterPro"/>
</dbReference>
<dbReference type="OrthoDB" id="1253459at2759"/>
<dbReference type="Proteomes" id="UP000824120">
    <property type="component" value="Chromosome 11"/>
</dbReference>
<name>A0A9J5WJ76_SOLCO</name>
<gene>
    <name evidence="1" type="ORF">H5410_056049</name>
</gene>
<dbReference type="AlphaFoldDB" id="A0A9J5WJ76"/>
<dbReference type="GO" id="GO:0006355">
    <property type="term" value="P:regulation of DNA-templated transcription"/>
    <property type="evidence" value="ECO:0007669"/>
    <property type="project" value="InterPro"/>
</dbReference>
<comment type="caution">
    <text evidence="1">The sequence shown here is derived from an EMBL/GenBank/DDBJ whole genome shotgun (WGS) entry which is preliminary data.</text>
</comment>
<reference evidence="1 2" key="1">
    <citation type="submission" date="2020-09" db="EMBL/GenBank/DDBJ databases">
        <title>De no assembly of potato wild relative species, Solanum commersonii.</title>
        <authorList>
            <person name="Cho K."/>
        </authorList>
    </citation>
    <scope>NUCLEOTIDE SEQUENCE [LARGE SCALE GENOMIC DNA]</scope>
    <source>
        <strain evidence="1">LZ3.2</strain>
        <tissue evidence="1">Leaf</tissue>
    </source>
</reference>
<dbReference type="SUPFAM" id="SSF101941">
    <property type="entry name" value="NAC domain"/>
    <property type="match status" value="1"/>
</dbReference>
<sequence length="148" mass="17245">MEPPGERFGYSFHPSAKERLQFLLRFMAKTVMNDDGLITTNLDGVDDADYSCRYFITKKNNNGSWKQQGEEMPIFFKIGNASTAHAIGTKKKMHYVHEFGHWIMKQYELSPVFLDEDRKDYVLCAMKREYIDECSFDDPQPQPADEDV</sequence>
<keyword evidence="2" id="KW-1185">Reference proteome</keyword>
<evidence type="ECO:0000313" key="1">
    <source>
        <dbReference type="EMBL" id="KAG5575915.1"/>
    </source>
</evidence>